<proteinExistence type="predicted"/>
<dbReference type="KEGG" id="ehx:EMIHUDRAFT_209811"/>
<dbReference type="GO" id="GO:0061733">
    <property type="term" value="F:protein-lysine-acetyltransferase activity"/>
    <property type="evidence" value="ECO:0007669"/>
    <property type="project" value="TreeGrafter"/>
</dbReference>
<evidence type="ECO:0000259" key="1">
    <source>
        <dbReference type="Pfam" id="PF13878"/>
    </source>
</evidence>
<dbReference type="GeneID" id="17263852"/>
<reference evidence="2" key="2">
    <citation type="submission" date="2024-10" db="UniProtKB">
        <authorList>
            <consortium name="EnsemblProtists"/>
        </authorList>
    </citation>
    <scope>IDENTIFICATION</scope>
</reference>
<dbReference type="Pfam" id="PF13878">
    <property type="entry name" value="zf-C2H2_3"/>
    <property type="match status" value="1"/>
</dbReference>
<evidence type="ECO:0000313" key="2">
    <source>
        <dbReference type="EnsemblProtists" id="EOD17823"/>
    </source>
</evidence>
<evidence type="ECO:0000313" key="3">
    <source>
        <dbReference type="Proteomes" id="UP000013827"/>
    </source>
</evidence>
<feature type="domain" description="N-acetyltransferase ESCO zinc-finger" evidence="1">
    <location>
        <begin position="2"/>
        <end position="42"/>
    </location>
</feature>
<name>A0A0D3J2T8_EMIH1</name>
<sequence length="144" mass="15718">MQLYLDFGQRSFGRQITCPECGLMYTEGEPNDEAGHRAHHERALRGAPMRECESESVACRLPDGSRICVVDVASAEPQLRRAREAATLMARDFGEFEHMALAFEVGREAGCALAASYVGEERLLVYASAEDASRDASDSATGKT</sequence>
<dbReference type="PaxDb" id="2903-EOD17823"/>
<dbReference type="STRING" id="2903.R1C5H1"/>
<dbReference type="AlphaFoldDB" id="A0A0D3J2T8"/>
<dbReference type="GO" id="GO:0000785">
    <property type="term" value="C:chromatin"/>
    <property type="evidence" value="ECO:0007669"/>
    <property type="project" value="TreeGrafter"/>
</dbReference>
<dbReference type="PANTHER" id="PTHR45884:SF2">
    <property type="entry name" value="N-ACETYLTRANSFERASE ECO"/>
    <property type="match status" value="1"/>
</dbReference>
<dbReference type="GO" id="GO:0007064">
    <property type="term" value="P:mitotic sister chromatid cohesion"/>
    <property type="evidence" value="ECO:0007669"/>
    <property type="project" value="TreeGrafter"/>
</dbReference>
<dbReference type="EnsemblProtists" id="EOD17823">
    <property type="protein sequence ID" value="EOD17823"/>
    <property type="gene ID" value="EMIHUDRAFT_209811"/>
</dbReference>
<dbReference type="RefSeq" id="XP_005770252.1">
    <property type="nucleotide sequence ID" value="XM_005770195.1"/>
</dbReference>
<dbReference type="InterPro" id="IPR028005">
    <property type="entry name" value="AcTrfase_ESCO_Znf_dom"/>
</dbReference>
<dbReference type="PANTHER" id="PTHR45884">
    <property type="entry name" value="N-ACETYLTRANSFERASE ECO"/>
    <property type="match status" value="1"/>
</dbReference>
<dbReference type="Proteomes" id="UP000013827">
    <property type="component" value="Unassembled WGS sequence"/>
</dbReference>
<accession>A0A0D3J2T8</accession>
<dbReference type="GO" id="GO:0005634">
    <property type="term" value="C:nucleus"/>
    <property type="evidence" value="ECO:0007669"/>
    <property type="project" value="TreeGrafter"/>
</dbReference>
<keyword evidence="3" id="KW-1185">Reference proteome</keyword>
<dbReference type="HOGENOM" id="CLU_1800090_0_0_1"/>
<reference evidence="3" key="1">
    <citation type="journal article" date="2013" name="Nature">
        <title>Pan genome of the phytoplankton Emiliania underpins its global distribution.</title>
        <authorList>
            <person name="Read B.A."/>
            <person name="Kegel J."/>
            <person name="Klute M.J."/>
            <person name="Kuo A."/>
            <person name="Lefebvre S.C."/>
            <person name="Maumus F."/>
            <person name="Mayer C."/>
            <person name="Miller J."/>
            <person name="Monier A."/>
            <person name="Salamov A."/>
            <person name="Young J."/>
            <person name="Aguilar M."/>
            <person name="Claverie J.M."/>
            <person name="Frickenhaus S."/>
            <person name="Gonzalez K."/>
            <person name="Herman E.K."/>
            <person name="Lin Y.C."/>
            <person name="Napier J."/>
            <person name="Ogata H."/>
            <person name="Sarno A.F."/>
            <person name="Shmutz J."/>
            <person name="Schroeder D."/>
            <person name="de Vargas C."/>
            <person name="Verret F."/>
            <person name="von Dassow P."/>
            <person name="Valentin K."/>
            <person name="Van de Peer Y."/>
            <person name="Wheeler G."/>
            <person name="Dacks J.B."/>
            <person name="Delwiche C.F."/>
            <person name="Dyhrman S.T."/>
            <person name="Glockner G."/>
            <person name="John U."/>
            <person name="Richards T."/>
            <person name="Worden A.Z."/>
            <person name="Zhang X."/>
            <person name="Grigoriev I.V."/>
            <person name="Allen A.E."/>
            <person name="Bidle K."/>
            <person name="Borodovsky M."/>
            <person name="Bowler C."/>
            <person name="Brownlee C."/>
            <person name="Cock J.M."/>
            <person name="Elias M."/>
            <person name="Gladyshev V.N."/>
            <person name="Groth M."/>
            <person name="Guda C."/>
            <person name="Hadaegh A."/>
            <person name="Iglesias-Rodriguez M.D."/>
            <person name="Jenkins J."/>
            <person name="Jones B.M."/>
            <person name="Lawson T."/>
            <person name="Leese F."/>
            <person name="Lindquist E."/>
            <person name="Lobanov A."/>
            <person name="Lomsadze A."/>
            <person name="Malik S.B."/>
            <person name="Marsh M.E."/>
            <person name="Mackinder L."/>
            <person name="Mock T."/>
            <person name="Mueller-Roeber B."/>
            <person name="Pagarete A."/>
            <person name="Parker M."/>
            <person name="Probert I."/>
            <person name="Quesneville H."/>
            <person name="Raines C."/>
            <person name="Rensing S.A."/>
            <person name="Riano-Pachon D.M."/>
            <person name="Richier S."/>
            <person name="Rokitta S."/>
            <person name="Shiraiwa Y."/>
            <person name="Soanes D.M."/>
            <person name="van der Giezen M."/>
            <person name="Wahlund T.M."/>
            <person name="Williams B."/>
            <person name="Wilson W."/>
            <person name="Wolfe G."/>
            <person name="Wurch L.L."/>
        </authorList>
    </citation>
    <scope>NUCLEOTIDE SEQUENCE</scope>
</reference>
<organism evidence="2 3">
    <name type="scientific">Emiliania huxleyi (strain CCMP1516)</name>
    <dbReference type="NCBI Taxonomy" id="280463"/>
    <lineage>
        <taxon>Eukaryota</taxon>
        <taxon>Haptista</taxon>
        <taxon>Haptophyta</taxon>
        <taxon>Prymnesiophyceae</taxon>
        <taxon>Isochrysidales</taxon>
        <taxon>Noelaerhabdaceae</taxon>
        <taxon>Emiliania</taxon>
    </lineage>
</organism>
<protein>
    <recommendedName>
        <fullName evidence="1">N-acetyltransferase ESCO zinc-finger domain-containing protein</fullName>
    </recommendedName>
</protein>